<protein>
    <submittedName>
        <fullName evidence="1">Uncharacterized protein</fullName>
    </submittedName>
</protein>
<gene>
    <name evidence="1" type="ORF">SAMN05421731_105313</name>
</gene>
<accession>A0A240EAK4</accession>
<evidence type="ECO:0000313" key="2">
    <source>
        <dbReference type="Proteomes" id="UP000219042"/>
    </source>
</evidence>
<dbReference type="AlphaFoldDB" id="A0A240EAK4"/>
<evidence type="ECO:0000313" key="1">
    <source>
        <dbReference type="EMBL" id="SNX45758.1"/>
    </source>
</evidence>
<sequence length="42" mass="5003">MLYLSDKVADSQIFGEFYFEVKLKLTELSIYDFDVYGFILKI</sequence>
<proteinExistence type="predicted"/>
<dbReference type="EMBL" id="OANT01000005">
    <property type="protein sequence ID" value="SNX45758.1"/>
    <property type="molecule type" value="Genomic_DNA"/>
</dbReference>
<reference evidence="2" key="1">
    <citation type="submission" date="2016-09" db="EMBL/GenBank/DDBJ databases">
        <authorList>
            <person name="Varghese N."/>
            <person name="Submissions S."/>
        </authorList>
    </citation>
    <scope>NUCLEOTIDE SEQUENCE [LARGE SCALE GENOMIC DNA]</scope>
    <source>
        <strain evidence="2">ANC 4466</strain>
    </source>
</reference>
<name>A0A240EAK4_9GAMM</name>
<dbReference type="Proteomes" id="UP000219042">
    <property type="component" value="Unassembled WGS sequence"/>
</dbReference>
<organism evidence="1 2">
    <name type="scientific">Acinetobacter puyangensis</name>
    <dbReference type="NCBI Taxonomy" id="1096779"/>
    <lineage>
        <taxon>Bacteria</taxon>
        <taxon>Pseudomonadati</taxon>
        <taxon>Pseudomonadota</taxon>
        <taxon>Gammaproteobacteria</taxon>
        <taxon>Moraxellales</taxon>
        <taxon>Moraxellaceae</taxon>
        <taxon>Acinetobacter</taxon>
    </lineage>
</organism>
<keyword evidence="2" id="KW-1185">Reference proteome</keyword>